<feature type="compositionally biased region" description="Polar residues" evidence="1">
    <location>
        <begin position="103"/>
        <end position="131"/>
    </location>
</feature>
<keyword evidence="3" id="KW-1185">Reference proteome</keyword>
<evidence type="ECO:0000313" key="2">
    <source>
        <dbReference type="EMBL" id="KSA02298.1"/>
    </source>
</evidence>
<reference evidence="2 3" key="1">
    <citation type="submission" date="2015-11" db="EMBL/GenBank/DDBJ databases">
        <title>The genome of Debaryomyces fabryi.</title>
        <authorList>
            <person name="Tafer H."/>
            <person name="Lopandic K."/>
        </authorList>
    </citation>
    <scope>NUCLEOTIDE SEQUENCE [LARGE SCALE GENOMIC DNA]</scope>
    <source>
        <strain evidence="2 3">CBS 789</strain>
    </source>
</reference>
<protein>
    <submittedName>
        <fullName evidence="2">Uncharacterized protein</fullName>
    </submittedName>
</protein>
<proteinExistence type="predicted"/>
<dbReference type="AlphaFoldDB" id="A0A0V1Q1T0"/>
<dbReference type="EMBL" id="LMYN01000030">
    <property type="protein sequence ID" value="KSA02298.1"/>
    <property type="molecule type" value="Genomic_DNA"/>
</dbReference>
<organism evidence="2 3">
    <name type="scientific">Debaryomyces fabryi</name>
    <dbReference type="NCBI Taxonomy" id="58627"/>
    <lineage>
        <taxon>Eukaryota</taxon>
        <taxon>Fungi</taxon>
        <taxon>Dikarya</taxon>
        <taxon>Ascomycota</taxon>
        <taxon>Saccharomycotina</taxon>
        <taxon>Pichiomycetes</taxon>
        <taxon>Debaryomycetaceae</taxon>
        <taxon>Debaryomyces</taxon>
    </lineage>
</organism>
<sequence length="397" mass="45461">MNTDNIQFLSRESLFLKFPTVPLDKYSVEDLLEGIKSKRSYNEIIDLTYYLLKNNSLSLSEILKIWEIRLILHLFNNQLSFAKKEAINLNNALYLNENNNIAPTQGQQAQSPNSNNDSRTSSMNSATGNTPSPNPGLQPIYPLPKNNNGVIEHSLLMMILRLRSIPNLSLVNEFYKLCYQLRLRSSGAQEEKLDLQLKLINLSYDIIVILCITKNYHTLLNYLESIRYELVLQKKQGLLSDTYKQYLSNVTLLWVIILIMVHVRNGAKKDKLTDIITKYYQQAFEDDVYELSMNSLSYILSHILPLPSSDDMAKVPPGPLTILHLVQLVLLGNISGRIICSTIGLWDISNVHGYTLTKDDEFKLSRQPKDVSSNVLLCYDELTNDWGKFIYKVYGLE</sequence>
<dbReference type="Proteomes" id="UP000054251">
    <property type="component" value="Unassembled WGS sequence"/>
</dbReference>
<name>A0A0V1Q1T0_9ASCO</name>
<evidence type="ECO:0000313" key="3">
    <source>
        <dbReference type="Proteomes" id="UP000054251"/>
    </source>
</evidence>
<evidence type="ECO:0000256" key="1">
    <source>
        <dbReference type="SAM" id="MobiDB-lite"/>
    </source>
</evidence>
<accession>A0A0V1Q1T0</accession>
<gene>
    <name evidence="2" type="ORF">AC631_01948</name>
</gene>
<dbReference type="OrthoDB" id="3986620at2759"/>
<comment type="caution">
    <text evidence="2">The sequence shown here is derived from an EMBL/GenBank/DDBJ whole genome shotgun (WGS) entry which is preliminary data.</text>
</comment>
<dbReference type="GeneID" id="26838957"/>
<dbReference type="RefSeq" id="XP_015468400.1">
    <property type="nucleotide sequence ID" value="XM_015610778.1"/>
</dbReference>
<feature type="region of interest" description="Disordered" evidence="1">
    <location>
        <begin position="102"/>
        <end position="139"/>
    </location>
</feature>